<evidence type="ECO:0000256" key="3">
    <source>
        <dbReference type="ARBA" id="ARBA00022741"/>
    </source>
</evidence>
<dbReference type="SMART" id="SM00382">
    <property type="entry name" value="AAA"/>
    <property type="match status" value="1"/>
</dbReference>
<dbReference type="PANTHER" id="PTHR42788:SF13">
    <property type="entry name" value="ALIPHATIC SULFONATES IMPORT ATP-BINDING PROTEIN SSUB"/>
    <property type="match status" value="1"/>
</dbReference>
<dbReference type="GO" id="GO:0016887">
    <property type="term" value="F:ATP hydrolysis activity"/>
    <property type="evidence" value="ECO:0007669"/>
    <property type="project" value="InterPro"/>
</dbReference>
<evidence type="ECO:0000313" key="6">
    <source>
        <dbReference type="EMBL" id="QCK87755.1"/>
    </source>
</evidence>
<evidence type="ECO:0000256" key="4">
    <source>
        <dbReference type="ARBA" id="ARBA00022840"/>
    </source>
</evidence>
<dbReference type="RefSeq" id="WP_137101083.1">
    <property type="nucleotide sequence ID" value="NZ_CP039865.1"/>
</dbReference>
<dbReference type="CDD" id="cd03293">
    <property type="entry name" value="ABC_NrtD_SsuB_transporters"/>
    <property type="match status" value="1"/>
</dbReference>
<protein>
    <submittedName>
        <fullName evidence="6">ABC transporter ATP-binding protein</fullName>
    </submittedName>
</protein>
<name>A0A4D7QL04_9HYPH</name>
<dbReference type="InterPro" id="IPR050166">
    <property type="entry name" value="ABC_transporter_ATP-bind"/>
</dbReference>
<dbReference type="PANTHER" id="PTHR42788">
    <property type="entry name" value="TAURINE IMPORT ATP-BINDING PROTEIN-RELATED"/>
    <property type="match status" value="1"/>
</dbReference>
<keyword evidence="4 6" id="KW-0067">ATP-binding</keyword>
<gene>
    <name evidence="6" type="ORF">E8L99_19360</name>
</gene>
<feature type="domain" description="ABC transporter" evidence="5">
    <location>
        <begin position="7"/>
        <end position="234"/>
    </location>
</feature>
<evidence type="ECO:0000259" key="5">
    <source>
        <dbReference type="PROSITE" id="PS50893"/>
    </source>
</evidence>
<dbReference type="PROSITE" id="PS00211">
    <property type="entry name" value="ABC_TRANSPORTER_1"/>
    <property type="match status" value="1"/>
</dbReference>
<dbReference type="InterPro" id="IPR003439">
    <property type="entry name" value="ABC_transporter-like_ATP-bd"/>
</dbReference>
<dbReference type="AlphaFoldDB" id="A0A4D7QL04"/>
<proteinExistence type="inferred from homology"/>
<organism evidence="6 7">
    <name type="scientific">Phreatobacter aquaticus</name>
    <dbReference type="NCBI Taxonomy" id="2570229"/>
    <lineage>
        <taxon>Bacteria</taxon>
        <taxon>Pseudomonadati</taxon>
        <taxon>Pseudomonadota</taxon>
        <taxon>Alphaproteobacteria</taxon>
        <taxon>Hyphomicrobiales</taxon>
        <taxon>Phreatobacteraceae</taxon>
        <taxon>Phreatobacter</taxon>
    </lineage>
</organism>
<accession>A0A4D7QL04</accession>
<dbReference type="InterPro" id="IPR027417">
    <property type="entry name" value="P-loop_NTPase"/>
</dbReference>
<dbReference type="SUPFAM" id="SSF52540">
    <property type="entry name" value="P-loop containing nucleoside triphosphate hydrolases"/>
    <property type="match status" value="1"/>
</dbReference>
<dbReference type="KEGG" id="paqt:E8L99_19360"/>
<evidence type="ECO:0000256" key="1">
    <source>
        <dbReference type="ARBA" id="ARBA00005417"/>
    </source>
</evidence>
<keyword evidence="3" id="KW-0547">Nucleotide-binding</keyword>
<dbReference type="GO" id="GO:0005524">
    <property type="term" value="F:ATP binding"/>
    <property type="evidence" value="ECO:0007669"/>
    <property type="project" value="UniProtKB-KW"/>
</dbReference>
<dbReference type="OrthoDB" id="9807242at2"/>
<dbReference type="InterPro" id="IPR017871">
    <property type="entry name" value="ABC_transporter-like_CS"/>
</dbReference>
<dbReference type="Gene3D" id="3.40.50.300">
    <property type="entry name" value="P-loop containing nucleotide triphosphate hydrolases"/>
    <property type="match status" value="1"/>
</dbReference>
<comment type="similarity">
    <text evidence="1">Belongs to the ABC transporter superfamily.</text>
</comment>
<sequence>MEGVIDIRGLSLTFERDGQKTRVLDNLDLTVRRGEFLAIVGPSGVGKSTLLRVLIGLAKPSGGTVAVAPASSDGPALALVFQDARLLPWRRVIDNVGLGLEKLRLTRAERHRRALASLALVGLADLATRFPHQLSGGQRQRVALARALAVEPDVLLMDEPFSALDAITREALQDELTRIRQATGKTVLFVTHDIDEATYLADRIIVLSGSPGRITGLHSVELQHPRHRAHADLRAAGLAVRGALEGELVSDGAAI</sequence>
<keyword evidence="2" id="KW-0813">Transport</keyword>
<evidence type="ECO:0000256" key="2">
    <source>
        <dbReference type="ARBA" id="ARBA00022448"/>
    </source>
</evidence>
<dbReference type="Proteomes" id="UP000298588">
    <property type="component" value="Chromosome"/>
</dbReference>
<reference evidence="6 7" key="1">
    <citation type="submission" date="2019-04" db="EMBL/GenBank/DDBJ databases">
        <title>Phreatobacter aquaticus sp. nov.</title>
        <authorList>
            <person name="Choi A."/>
            <person name="Baek K."/>
        </authorList>
    </citation>
    <scope>NUCLEOTIDE SEQUENCE [LARGE SCALE GENOMIC DNA]</scope>
    <source>
        <strain evidence="6 7">NMCR1094</strain>
    </source>
</reference>
<dbReference type="InterPro" id="IPR003593">
    <property type="entry name" value="AAA+_ATPase"/>
</dbReference>
<dbReference type="PROSITE" id="PS50893">
    <property type="entry name" value="ABC_TRANSPORTER_2"/>
    <property type="match status" value="1"/>
</dbReference>
<dbReference type="Pfam" id="PF00005">
    <property type="entry name" value="ABC_tran"/>
    <property type="match status" value="1"/>
</dbReference>
<keyword evidence="7" id="KW-1185">Reference proteome</keyword>
<dbReference type="EMBL" id="CP039865">
    <property type="protein sequence ID" value="QCK87755.1"/>
    <property type="molecule type" value="Genomic_DNA"/>
</dbReference>
<evidence type="ECO:0000313" key="7">
    <source>
        <dbReference type="Proteomes" id="UP000298588"/>
    </source>
</evidence>